<dbReference type="STRING" id="136037.A0A067QYA2"/>
<evidence type="ECO:0000256" key="8">
    <source>
        <dbReference type="ARBA" id="ARBA00022946"/>
    </source>
</evidence>
<dbReference type="PANTHER" id="PTHR43731:SF14">
    <property type="entry name" value="PRESENILIN-ASSOCIATED RHOMBOID-LIKE PROTEIN, MITOCHONDRIAL"/>
    <property type="match status" value="1"/>
</dbReference>
<reference evidence="14 15" key="1">
    <citation type="journal article" date="2014" name="Nat. Commun.">
        <title>Molecular traces of alternative social organization in a termite genome.</title>
        <authorList>
            <person name="Terrapon N."/>
            <person name="Li C."/>
            <person name="Robertson H.M."/>
            <person name="Ji L."/>
            <person name="Meng X."/>
            <person name="Booth W."/>
            <person name="Chen Z."/>
            <person name="Childers C.P."/>
            <person name="Glastad K.M."/>
            <person name="Gokhale K."/>
            <person name="Gowin J."/>
            <person name="Gronenberg W."/>
            <person name="Hermansen R.A."/>
            <person name="Hu H."/>
            <person name="Hunt B.G."/>
            <person name="Huylmans A.K."/>
            <person name="Khalil S.M."/>
            <person name="Mitchell R.D."/>
            <person name="Munoz-Torres M.C."/>
            <person name="Mustard J.A."/>
            <person name="Pan H."/>
            <person name="Reese J.T."/>
            <person name="Scharf M.E."/>
            <person name="Sun F."/>
            <person name="Vogel H."/>
            <person name="Xiao J."/>
            <person name="Yang W."/>
            <person name="Yang Z."/>
            <person name="Yang Z."/>
            <person name="Zhou J."/>
            <person name="Zhu J."/>
            <person name="Brent C.S."/>
            <person name="Elsik C.G."/>
            <person name="Goodisman M.A."/>
            <person name="Liberles D.A."/>
            <person name="Roe R.M."/>
            <person name="Vargo E.L."/>
            <person name="Vilcinskas A."/>
            <person name="Wang J."/>
            <person name="Bornberg-Bauer E."/>
            <person name="Korb J."/>
            <person name="Zhang G."/>
            <person name="Liebig J."/>
        </authorList>
    </citation>
    <scope>NUCLEOTIDE SEQUENCE [LARGE SCALE GENOMIC DNA]</scope>
    <source>
        <tissue evidence="14">Whole organism</tissue>
    </source>
</reference>
<dbReference type="FunFam" id="1.20.1540.10:FF:000005">
    <property type="entry name" value="Presenilins-associated rhomboid-like protein, mitochondrial"/>
    <property type="match status" value="1"/>
</dbReference>
<evidence type="ECO:0000256" key="9">
    <source>
        <dbReference type="ARBA" id="ARBA00022989"/>
    </source>
</evidence>
<feature type="transmembrane region" description="Helical" evidence="12">
    <location>
        <begin position="260"/>
        <end position="278"/>
    </location>
</feature>
<evidence type="ECO:0000256" key="3">
    <source>
        <dbReference type="ARBA" id="ARBA00009045"/>
    </source>
</evidence>
<dbReference type="GO" id="GO:0006465">
    <property type="term" value="P:signal peptide processing"/>
    <property type="evidence" value="ECO:0007669"/>
    <property type="project" value="TreeGrafter"/>
</dbReference>
<dbReference type="Gene3D" id="1.20.1540.10">
    <property type="entry name" value="Rhomboid-like"/>
    <property type="match status" value="1"/>
</dbReference>
<keyword evidence="6" id="KW-0999">Mitochondrion inner membrane</keyword>
<comment type="subcellular location">
    <subcellularLocation>
        <location evidence="2">Mitochondrion inner membrane</location>
        <topology evidence="2">Multi-pass membrane protein</topology>
    </subcellularLocation>
</comment>
<evidence type="ECO:0000256" key="4">
    <source>
        <dbReference type="ARBA" id="ARBA00013039"/>
    </source>
</evidence>
<comment type="similarity">
    <text evidence="3">Belongs to the peptidase S54 family.</text>
</comment>
<dbReference type="InterPro" id="IPR050925">
    <property type="entry name" value="Rhomboid_protease_S54"/>
</dbReference>
<evidence type="ECO:0000256" key="12">
    <source>
        <dbReference type="SAM" id="Phobius"/>
    </source>
</evidence>
<dbReference type="Proteomes" id="UP000027135">
    <property type="component" value="Unassembled WGS sequence"/>
</dbReference>
<feature type="transmembrane region" description="Helical" evidence="12">
    <location>
        <begin position="230"/>
        <end position="248"/>
    </location>
</feature>
<protein>
    <recommendedName>
        <fullName evidence="4">rhomboid protease</fullName>
        <ecNumber evidence="4">3.4.21.105</ecNumber>
    </recommendedName>
</protein>
<dbReference type="SUPFAM" id="SSF144091">
    <property type="entry name" value="Rhomboid-like"/>
    <property type="match status" value="1"/>
</dbReference>
<dbReference type="eggNOG" id="KOG2980">
    <property type="taxonomic scope" value="Eukaryota"/>
</dbReference>
<dbReference type="InterPro" id="IPR022764">
    <property type="entry name" value="Peptidase_S54_rhomboid_dom"/>
</dbReference>
<keyword evidence="9 12" id="KW-1133">Transmembrane helix</keyword>
<dbReference type="InParanoid" id="A0A067QYA2"/>
<name>A0A067QYA2_ZOONE</name>
<dbReference type="Pfam" id="PF01694">
    <property type="entry name" value="Rhomboid"/>
    <property type="match status" value="1"/>
</dbReference>
<dbReference type="EC" id="3.4.21.105" evidence="4"/>
<evidence type="ECO:0000256" key="2">
    <source>
        <dbReference type="ARBA" id="ARBA00004448"/>
    </source>
</evidence>
<evidence type="ECO:0000256" key="1">
    <source>
        <dbReference type="ARBA" id="ARBA00000156"/>
    </source>
</evidence>
<evidence type="ECO:0000313" key="14">
    <source>
        <dbReference type="EMBL" id="KDR14418.1"/>
    </source>
</evidence>
<sequence length="359" mass="40029">MGHVCGLLNRCGFLNICRLDSSEGKCLLSSAPINAVRCFKTAILRKTRWRSQSSGPKPRIGPLNTEFEGVKVENGGPVQFSKLFKPLCFTFVISSGSFVCATIWQYENVRARAILLLKKPGGWDHGNLFVVKKHGTWRNHVNTWWNSLTEGQRLFFPICFVNCLVFLAWRVPRLQGIMVQYFCSNPASRAVCWPMVLSTFSHYSAIHLLANMFVLHSFLSGAVASLGKEQFLGLYMSAGVISSMSSYFHKSLIKKPGFSLGASGAIMCLLGYVCTEYPETKLTIIFLPLFTFPAAAAIKVIMAVDAAGVLLGWKFFDHAAHLGGAACGITWSYWGNAYIWQKREPLLHWWHKLRGGSVK</sequence>
<keyword evidence="7" id="KW-0378">Hydrolase</keyword>
<keyword evidence="8" id="KW-0809">Transit peptide</keyword>
<accession>A0A067QYA2</accession>
<dbReference type="EMBL" id="KK852880">
    <property type="protein sequence ID" value="KDR14418.1"/>
    <property type="molecule type" value="Genomic_DNA"/>
</dbReference>
<dbReference type="AlphaFoldDB" id="A0A067QYA2"/>
<dbReference type="GO" id="GO:0005743">
    <property type="term" value="C:mitochondrial inner membrane"/>
    <property type="evidence" value="ECO:0007669"/>
    <property type="project" value="UniProtKB-SubCell"/>
</dbReference>
<feature type="domain" description="Peptidase S54 rhomboid" evidence="13">
    <location>
        <begin position="192"/>
        <end position="333"/>
    </location>
</feature>
<keyword evidence="15" id="KW-1185">Reference proteome</keyword>
<dbReference type="GO" id="GO:0004252">
    <property type="term" value="F:serine-type endopeptidase activity"/>
    <property type="evidence" value="ECO:0007669"/>
    <property type="project" value="InterPro"/>
</dbReference>
<dbReference type="FunCoup" id="A0A067QYA2">
    <property type="interactions" value="2306"/>
</dbReference>
<evidence type="ECO:0000256" key="7">
    <source>
        <dbReference type="ARBA" id="ARBA00022801"/>
    </source>
</evidence>
<dbReference type="InterPro" id="IPR035952">
    <property type="entry name" value="Rhomboid-like_sf"/>
</dbReference>
<comment type="catalytic activity">
    <reaction evidence="1">
        <text>Cleaves type-1 transmembrane domains using a catalytic dyad composed of serine and histidine that are contributed by different transmembrane domains.</text>
        <dbReference type="EC" id="3.4.21.105"/>
    </reaction>
</comment>
<evidence type="ECO:0000256" key="5">
    <source>
        <dbReference type="ARBA" id="ARBA00022692"/>
    </source>
</evidence>
<evidence type="ECO:0000313" key="15">
    <source>
        <dbReference type="Proteomes" id="UP000027135"/>
    </source>
</evidence>
<keyword evidence="5 12" id="KW-0812">Transmembrane</keyword>
<evidence type="ECO:0000256" key="6">
    <source>
        <dbReference type="ARBA" id="ARBA00022792"/>
    </source>
</evidence>
<dbReference type="OMA" id="WVKQELW"/>
<dbReference type="PANTHER" id="PTHR43731">
    <property type="entry name" value="RHOMBOID PROTEASE"/>
    <property type="match status" value="1"/>
</dbReference>
<keyword evidence="11 12" id="KW-0472">Membrane</keyword>
<dbReference type="OrthoDB" id="10260614at2759"/>
<feature type="transmembrane region" description="Helical" evidence="12">
    <location>
        <begin position="154"/>
        <end position="171"/>
    </location>
</feature>
<feature type="transmembrane region" description="Helical" evidence="12">
    <location>
        <begin position="284"/>
        <end position="313"/>
    </location>
</feature>
<gene>
    <name evidence="14" type="ORF">L798_11735</name>
</gene>
<evidence type="ECO:0000256" key="11">
    <source>
        <dbReference type="ARBA" id="ARBA00023136"/>
    </source>
</evidence>
<evidence type="ECO:0000256" key="10">
    <source>
        <dbReference type="ARBA" id="ARBA00023128"/>
    </source>
</evidence>
<proteinExistence type="inferred from homology"/>
<organism evidence="14 15">
    <name type="scientific">Zootermopsis nevadensis</name>
    <name type="common">Dampwood termite</name>
    <dbReference type="NCBI Taxonomy" id="136037"/>
    <lineage>
        <taxon>Eukaryota</taxon>
        <taxon>Metazoa</taxon>
        <taxon>Ecdysozoa</taxon>
        <taxon>Arthropoda</taxon>
        <taxon>Hexapoda</taxon>
        <taxon>Insecta</taxon>
        <taxon>Pterygota</taxon>
        <taxon>Neoptera</taxon>
        <taxon>Polyneoptera</taxon>
        <taxon>Dictyoptera</taxon>
        <taxon>Blattodea</taxon>
        <taxon>Blattoidea</taxon>
        <taxon>Termitoidae</taxon>
        <taxon>Termopsidae</taxon>
        <taxon>Zootermopsis</taxon>
    </lineage>
</organism>
<evidence type="ECO:0000259" key="13">
    <source>
        <dbReference type="Pfam" id="PF01694"/>
    </source>
</evidence>
<keyword evidence="10" id="KW-0496">Mitochondrion</keyword>